<sequence>MAAPALSTPFQPYVYQSPQAAVTPFQILGGEAQIVQVMLKPQDHIVSRSGSLCYMSGSIQVEPTIPNENEAGGFWQWLFGKVNPTTTFVNIGPENGYIGLSAPSLARILPIDLPMFGGEITCQRGAYLCSINDVTLATTTTHRARAGFFGGEGFLMQKLVGQGLAFITAGGSVVQKNLAQGEVLVVDAGCVLAMTSSVKCELKYAASGKWAFLGGEGLLHAHLTGPGVVFIQSLPFPRFAQRIARAVAPPHIRENPRIIIQLGLFALMAYIFVASSLLLADLADL</sequence>
<comment type="caution">
    <text evidence="1">The sequence shown here is derived from an EMBL/GenBank/DDBJ whole genome shotgun (WGS) entry which is preliminary data.</text>
</comment>
<keyword evidence="2" id="KW-1185">Reference proteome</keyword>
<evidence type="ECO:0000313" key="1">
    <source>
        <dbReference type="EMBL" id="KAJ7542856.1"/>
    </source>
</evidence>
<evidence type="ECO:0000313" key="2">
    <source>
        <dbReference type="Proteomes" id="UP001162992"/>
    </source>
</evidence>
<dbReference type="EMBL" id="CM055100">
    <property type="protein sequence ID" value="KAJ7542856.1"/>
    <property type="molecule type" value="Genomic_DNA"/>
</dbReference>
<proteinExistence type="predicted"/>
<protein>
    <submittedName>
        <fullName evidence="1">Uncharacterized protein</fullName>
    </submittedName>
</protein>
<accession>A0ACC2CLM2</accession>
<dbReference type="Proteomes" id="UP001162992">
    <property type="component" value="Chromosome 9"/>
</dbReference>
<organism evidence="1 2">
    <name type="scientific">Diphasiastrum complanatum</name>
    <name type="common">Issler's clubmoss</name>
    <name type="synonym">Lycopodium complanatum</name>
    <dbReference type="NCBI Taxonomy" id="34168"/>
    <lineage>
        <taxon>Eukaryota</taxon>
        <taxon>Viridiplantae</taxon>
        <taxon>Streptophyta</taxon>
        <taxon>Embryophyta</taxon>
        <taxon>Tracheophyta</taxon>
        <taxon>Lycopodiopsida</taxon>
        <taxon>Lycopodiales</taxon>
        <taxon>Lycopodiaceae</taxon>
        <taxon>Lycopodioideae</taxon>
        <taxon>Diphasiastrum</taxon>
    </lineage>
</organism>
<reference evidence="2" key="1">
    <citation type="journal article" date="2024" name="Proc. Natl. Acad. Sci. U.S.A.">
        <title>Extraordinary preservation of gene collinearity over three hundred million years revealed in homosporous lycophytes.</title>
        <authorList>
            <person name="Li C."/>
            <person name="Wickell D."/>
            <person name="Kuo L.Y."/>
            <person name="Chen X."/>
            <person name="Nie B."/>
            <person name="Liao X."/>
            <person name="Peng D."/>
            <person name="Ji J."/>
            <person name="Jenkins J."/>
            <person name="Williams M."/>
            <person name="Shu S."/>
            <person name="Plott C."/>
            <person name="Barry K."/>
            <person name="Rajasekar S."/>
            <person name="Grimwood J."/>
            <person name="Han X."/>
            <person name="Sun S."/>
            <person name="Hou Z."/>
            <person name="He W."/>
            <person name="Dai G."/>
            <person name="Sun C."/>
            <person name="Schmutz J."/>
            <person name="Leebens-Mack J.H."/>
            <person name="Li F.W."/>
            <person name="Wang L."/>
        </authorList>
    </citation>
    <scope>NUCLEOTIDE SEQUENCE [LARGE SCALE GENOMIC DNA]</scope>
    <source>
        <strain evidence="2">cv. PW_Plant_1</strain>
    </source>
</reference>
<gene>
    <name evidence="1" type="ORF">O6H91_09G015000</name>
</gene>
<name>A0ACC2CLM2_DIPCM</name>